<dbReference type="InterPro" id="IPR056924">
    <property type="entry name" value="SH3_Tf2-1"/>
</dbReference>
<dbReference type="PROSITE" id="PS50994">
    <property type="entry name" value="INTEGRASE"/>
    <property type="match status" value="1"/>
</dbReference>
<reference evidence="3 4" key="1">
    <citation type="submission" date="2016-11" db="EMBL/GenBank/DDBJ databases">
        <authorList>
            <person name="Jaros S."/>
            <person name="Januszkiewicz K."/>
            <person name="Wedrychowicz H."/>
        </authorList>
    </citation>
    <scope>NUCLEOTIDE SEQUENCE [LARGE SCALE GENOMIC DNA]</scope>
</reference>
<dbReference type="Pfam" id="PF24626">
    <property type="entry name" value="SH3_Tf2-1"/>
    <property type="match status" value="1"/>
</dbReference>
<dbReference type="EMBL" id="FQNC01000016">
    <property type="protein sequence ID" value="SGY18644.1"/>
    <property type="molecule type" value="Genomic_DNA"/>
</dbReference>
<dbReference type="InterPro" id="IPR036397">
    <property type="entry name" value="RNaseH_sf"/>
</dbReference>
<dbReference type="Proteomes" id="UP000249464">
    <property type="component" value="Unassembled WGS sequence"/>
</dbReference>
<organism evidence="3 4">
    <name type="scientific">Microbotryum silenes-dioicae</name>
    <dbReference type="NCBI Taxonomy" id="796604"/>
    <lineage>
        <taxon>Eukaryota</taxon>
        <taxon>Fungi</taxon>
        <taxon>Dikarya</taxon>
        <taxon>Basidiomycota</taxon>
        <taxon>Pucciniomycotina</taxon>
        <taxon>Microbotryomycetes</taxon>
        <taxon>Microbotryales</taxon>
        <taxon>Microbotryaceae</taxon>
        <taxon>Microbotryum</taxon>
    </lineage>
</organism>
<dbReference type="GO" id="GO:0015074">
    <property type="term" value="P:DNA integration"/>
    <property type="evidence" value="ECO:0007669"/>
    <property type="project" value="InterPro"/>
</dbReference>
<feature type="domain" description="Integrase catalytic" evidence="2">
    <location>
        <begin position="81"/>
        <end position="244"/>
    </location>
</feature>
<gene>
    <name evidence="3" type="primary">BQ5605_C014g07424</name>
    <name evidence="3" type="ORF">BQ5605_C014G07424</name>
</gene>
<dbReference type="InterPro" id="IPR012337">
    <property type="entry name" value="RNaseH-like_sf"/>
</dbReference>
<proteinExistence type="predicted"/>
<dbReference type="PANTHER" id="PTHR37984">
    <property type="entry name" value="PROTEIN CBG26694"/>
    <property type="match status" value="1"/>
</dbReference>
<sequence length="436" mass="48740">MYMELSRFDFHFKFIPGKDNHVADSLSQMWESPNVTVQPMDHVQGLELDDLFFDAPSGPPAKAGAHLAPVRRATSPVPIDEDDDPLNLLGQMPNDPLAPVLQGLLTPSTPCSWFGKLVHLLPLPSDATLESVAKAFYRHVYKHHGVPSSIVSDRDPKFMAHFWKVLQRKVGTELRMSTSAHPQTNGASKNWIKMVVQSLRLLCAGTPDNWASCLTEAEFALNSATAGATRFSGFETTCGFQPRAWPVDTWAVTDANKHWRPDSAEFQVGNKVYLSTKNLAFPPGQSQKFLARYIGPFTIVAAHPATSNYDLDLPPEMSRVLPRFHASLLRPHFPNDDKRFPGRSFQQCMIEDAANPASDFAAINVVLNNHFRNNHCLFLVRFVGRLDTDNVWINEAVLHLQAPSRLDEYIRRLDRQGCQLAGPTHRRRVNSGGGIM</sequence>
<name>A0A2X0LXM0_9BASI</name>
<dbReference type="GO" id="GO:0005634">
    <property type="term" value="C:nucleus"/>
    <property type="evidence" value="ECO:0007669"/>
    <property type="project" value="UniProtKB-ARBA"/>
</dbReference>
<dbReference type="AlphaFoldDB" id="A0A2X0LXM0"/>
<dbReference type="GO" id="GO:0003723">
    <property type="term" value="F:RNA binding"/>
    <property type="evidence" value="ECO:0007669"/>
    <property type="project" value="UniProtKB-KW"/>
</dbReference>
<dbReference type="InterPro" id="IPR050951">
    <property type="entry name" value="Retrovirus_Pol_polyprotein"/>
</dbReference>
<dbReference type="PANTHER" id="PTHR37984:SF15">
    <property type="entry name" value="INTEGRASE CATALYTIC DOMAIN-CONTAINING PROTEIN"/>
    <property type="match status" value="1"/>
</dbReference>
<protein>
    <submittedName>
        <fullName evidence="3">BQ5605_C014g07424 protein</fullName>
    </submittedName>
</protein>
<dbReference type="InterPro" id="IPR001584">
    <property type="entry name" value="Integrase_cat-core"/>
</dbReference>
<evidence type="ECO:0000259" key="2">
    <source>
        <dbReference type="PROSITE" id="PS50994"/>
    </source>
</evidence>
<dbReference type="InterPro" id="IPR016197">
    <property type="entry name" value="Chromo-like_dom_sf"/>
</dbReference>
<dbReference type="SUPFAM" id="SSF54160">
    <property type="entry name" value="Chromo domain-like"/>
    <property type="match status" value="1"/>
</dbReference>
<dbReference type="Gene3D" id="3.30.420.10">
    <property type="entry name" value="Ribonuclease H-like superfamily/Ribonuclease H"/>
    <property type="match status" value="1"/>
</dbReference>
<keyword evidence="4" id="KW-1185">Reference proteome</keyword>
<evidence type="ECO:0000256" key="1">
    <source>
        <dbReference type="ARBA" id="ARBA00022884"/>
    </source>
</evidence>
<dbReference type="STRING" id="796604.A0A2X0LXM0"/>
<keyword evidence="1" id="KW-0694">RNA-binding</keyword>
<evidence type="ECO:0000313" key="4">
    <source>
        <dbReference type="Proteomes" id="UP000249464"/>
    </source>
</evidence>
<dbReference type="SUPFAM" id="SSF53098">
    <property type="entry name" value="Ribonuclease H-like"/>
    <property type="match status" value="1"/>
</dbReference>
<evidence type="ECO:0000313" key="3">
    <source>
        <dbReference type="EMBL" id="SGY18644.1"/>
    </source>
</evidence>
<accession>A0A2X0LXM0</accession>